<dbReference type="InterPro" id="IPR017846">
    <property type="entry name" value="Nict_dMeBzImd_PRibTrfase_bact"/>
</dbReference>
<sequence length="360" mass="36589">MHSPPPCWTQPLPKPNEHSSRQAAERQQILTKPPGSLGQLEQLAIQLAGLHGVEQPTVDPVRITVFAGDHGVCEEGVSAFPQEVTAQMIANFAGGGAAISVLAGHLNASLEVVNLGTVGEVPVLPGVRAEQIAPGTANLTVTDAMTEAQACAALASGDAAAGRAAHAGCRLFIGGDMGIGNTTSAAALACALLSRSPEALVGPGTGLDTAGVSHKSAVVSRALKRHGDNTDPLTVLASLGGFEIAALTGAMLGCAARGIPVLVDGFIVSVAALVAVRQQPDVREWLVFAHRSAEPGHQAVLEGLDAKPLLDLGMRLGEGSGAAVAVPLLRAACELHNRMASFADAGVTDRDQSESREGSP</sequence>
<dbReference type="OrthoDB" id="9781491at2"/>
<evidence type="ECO:0000256" key="9">
    <source>
        <dbReference type="ARBA" id="ARBA00047340"/>
    </source>
</evidence>
<dbReference type="AlphaFoldDB" id="A0A4U6R7Y2"/>
<evidence type="ECO:0000256" key="11">
    <source>
        <dbReference type="SAM" id="MobiDB-lite"/>
    </source>
</evidence>
<comment type="pathway">
    <text evidence="1 10">Nucleoside biosynthesis; alpha-ribazole biosynthesis; alpha-ribazole from 5,6-dimethylbenzimidazole: step 1/2.</text>
</comment>
<evidence type="ECO:0000256" key="10">
    <source>
        <dbReference type="HAMAP-Rule" id="MF_00230"/>
    </source>
</evidence>
<keyword evidence="6 10" id="KW-0328">Glycosyltransferase</keyword>
<dbReference type="HAMAP" id="MF_00230">
    <property type="entry name" value="CobT"/>
    <property type="match status" value="1"/>
</dbReference>
<keyword evidence="13" id="KW-1185">Reference proteome</keyword>
<comment type="function">
    <text evidence="10">Catalyzes the synthesis of alpha-ribazole-5'-phosphate from nicotinate mononucleotide (NAMN) and 5,6-dimethylbenzimidazole (DMB).</text>
</comment>
<dbReference type="InterPro" id="IPR036087">
    <property type="entry name" value="Nict_dMeBzImd_PRibTrfase_sf"/>
</dbReference>
<feature type="compositionally biased region" description="Pro residues" evidence="11">
    <location>
        <begin position="1"/>
        <end position="14"/>
    </location>
</feature>
<evidence type="ECO:0000256" key="8">
    <source>
        <dbReference type="ARBA" id="ARBA00030686"/>
    </source>
</evidence>
<keyword evidence="7 10" id="KW-0808">Transferase</keyword>
<evidence type="ECO:0000256" key="5">
    <source>
        <dbReference type="ARBA" id="ARBA00022573"/>
    </source>
</evidence>
<dbReference type="EMBL" id="SZYH01000001">
    <property type="protein sequence ID" value="TKV69138.1"/>
    <property type="molecule type" value="Genomic_DNA"/>
</dbReference>
<dbReference type="Gene3D" id="1.10.1610.10">
    <property type="match status" value="1"/>
</dbReference>
<dbReference type="GO" id="GO:0008939">
    <property type="term" value="F:nicotinate-nucleotide-dimethylbenzimidazole phosphoribosyltransferase activity"/>
    <property type="evidence" value="ECO:0007669"/>
    <property type="project" value="UniProtKB-UniRule"/>
</dbReference>
<dbReference type="NCBIfam" id="TIGR03160">
    <property type="entry name" value="cobT_DBIPRT"/>
    <property type="match status" value="1"/>
</dbReference>
<reference evidence="12 13" key="1">
    <citation type="submission" date="2019-05" db="EMBL/GenBank/DDBJ databases">
        <title>Marinobacter panjinensis sp. nov., a moderately halophilic bacterium isolated from sea tidal flat environment.</title>
        <authorList>
            <person name="Yang W."/>
            <person name="An M."/>
            <person name="He W."/>
            <person name="Luo X."/>
            <person name="Zhu L."/>
            <person name="Chen G."/>
            <person name="Zhang Y."/>
            <person name="Wang Y."/>
        </authorList>
    </citation>
    <scope>NUCLEOTIDE SEQUENCE [LARGE SCALE GENOMIC DNA]</scope>
    <source>
        <strain evidence="12 13">PJ-16</strain>
    </source>
</reference>
<evidence type="ECO:0000256" key="1">
    <source>
        <dbReference type="ARBA" id="ARBA00005049"/>
    </source>
</evidence>
<dbReference type="UniPathway" id="UPA00061">
    <property type="reaction ID" value="UER00516"/>
</dbReference>
<dbReference type="Gene3D" id="3.40.50.10210">
    <property type="match status" value="1"/>
</dbReference>
<dbReference type="GO" id="GO:0009236">
    <property type="term" value="P:cobalamin biosynthetic process"/>
    <property type="evidence" value="ECO:0007669"/>
    <property type="project" value="UniProtKB-UniRule"/>
</dbReference>
<dbReference type="PANTHER" id="PTHR43463">
    <property type="entry name" value="NICOTINATE-NUCLEOTIDE--DIMETHYLBENZIMIDAZOLE PHOSPHORIBOSYLTRANSFERASE"/>
    <property type="match status" value="1"/>
</dbReference>
<evidence type="ECO:0000313" key="12">
    <source>
        <dbReference type="EMBL" id="TKV69138.1"/>
    </source>
</evidence>
<feature type="region of interest" description="Disordered" evidence="11">
    <location>
        <begin position="1"/>
        <end position="26"/>
    </location>
</feature>
<protein>
    <recommendedName>
        <fullName evidence="4 10">Nicotinate-nucleotide--dimethylbenzimidazole phosphoribosyltransferase</fullName>
        <shortName evidence="10">NN:DBI PRT</shortName>
        <ecNumber evidence="3 10">2.4.2.21</ecNumber>
    </recommendedName>
    <alternativeName>
        <fullName evidence="8 10">N(1)-alpha-phosphoribosyltransferase</fullName>
    </alternativeName>
</protein>
<comment type="similarity">
    <text evidence="2 10">Belongs to the CobT family.</text>
</comment>
<feature type="active site" description="Proton acceptor" evidence="10">
    <location>
        <position position="318"/>
    </location>
</feature>
<dbReference type="FunFam" id="3.40.50.10210:FF:000001">
    <property type="entry name" value="Nicotinate-nucleotide--dimethylbenzimidazole phosphoribosyltransferase"/>
    <property type="match status" value="1"/>
</dbReference>
<evidence type="ECO:0000256" key="2">
    <source>
        <dbReference type="ARBA" id="ARBA00007110"/>
    </source>
</evidence>
<comment type="catalytic activity">
    <reaction evidence="9 10">
        <text>5,6-dimethylbenzimidazole + nicotinate beta-D-ribonucleotide = alpha-ribazole 5'-phosphate + nicotinate + H(+)</text>
        <dbReference type="Rhea" id="RHEA:11196"/>
        <dbReference type="ChEBI" id="CHEBI:15378"/>
        <dbReference type="ChEBI" id="CHEBI:15890"/>
        <dbReference type="ChEBI" id="CHEBI:32544"/>
        <dbReference type="ChEBI" id="CHEBI:57502"/>
        <dbReference type="ChEBI" id="CHEBI:57918"/>
        <dbReference type="EC" id="2.4.2.21"/>
    </reaction>
</comment>
<dbReference type="NCBIfam" id="NF000996">
    <property type="entry name" value="PRK00105.1"/>
    <property type="match status" value="1"/>
</dbReference>
<comment type="caution">
    <text evidence="12">The sequence shown here is derived from an EMBL/GenBank/DDBJ whole genome shotgun (WGS) entry which is preliminary data.</text>
</comment>
<dbReference type="EC" id="2.4.2.21" evidence="3 10"/>
<evidence type="ECO:0000256" key="7">
    <source>
        <dbReference type="ARBA" id="ARBA00022679"/>
    </source>
</evidence>
<organism evidence="12 13">
    <name type="scientific">Marinobacter panjinensis</name>
    <dbReference type="NCBI Taxonomy" id="2576384"/>
    <lineage>
        <taxon>Bacteria</taxon>
        <taxon>Pseudomonadati</taxon>
        <taxon>Pseudomonadota</taxon>
        <taxon>Gammaproteobacteria</taxon>
        <taxon>Pseudomonadales</taxon>
        <taxon>Marinobacteraceae</taxon>
        <taxon>Marinobacter</taxon>
    </lineage>
</organism>
<proteinExistence type="inferred from homology"/>
<feature type="compositionally biased region" description="Basic and acidic residues" evidence="11">
    <location>
        <begin position="15"/>
        <end position="24"/>
    </location>
</feature>
<dbReference type="InterPro" id="IPR003200">
    <property type="entry name" value="Nict_dMeBzImd_PRibTrfase"/>
</dbReference>
<accession>A0A4U6R7Y2</accession>
<dbReference type="Pfam" id="PF02277">
    <property type="entry name" value="DBI_PRT"/>
    <property type="match status" value="1"/>
</dbReference>
<dbReference type="Proteomes" id="UP000308488">
    <property type="component" value="Unassembled WGS sequence"/>
</dbReference>
<keyword evidence="5 10" id="KW-0169">Cobalamin biosynthesis</keyword>
<evidence type="ECO:0000256" key="6">
    <source>
        <dbReference type="ARBA" id="ARBA00022676"/>
    </source>
</evidence>
<evidence type="ECO:0000256" key="3">
    <source>
        <dbReference type="ARBA" id="ARBA00011991"/>
    </source>
</evidence>
<evidence type="ECO:0000256" key="4">
    <source>
        <dbReference type="ARBA" id="ARBA00015486"/>
    </source>
</evidence>
<gene>
    <name evidence="10 12" type="primary">cobT</name>
    <name evidence="12" type="ORF">FDP08_14060</name>
</gene>
<dbReference type="SUPFAM" id="SSF52733">
    <property type="entry name" value="Nicotinate mononucleotide:5,6-dimethylbenzimidazole phosphoribosyltransferase (CobT)"/>
    <property type="match status" value="1"/>
</dbReference>
<dbReference type="RefSeq" id="WP_137436755.1">
    <property type="nucleotide sequence ID" value="NZ_SZYH01000001.1"/>
</dbReference>
<dbReference type="InterPro" id="IPR023195">
    <property type="entry name" value="Nict_dMeBzImd_PRibTrfase_N"/>
</dbReference>
<evidence type="ECO:0000313" key="13">
    <source>
        <dbReference type="Proteomes" id="UP000308488"/>
    </source>
</evidence>
<name>A0A4U6R7Y2_9GAMM</name>
<dbReference type="PANTHER" id="PTHR43463:SF1">
    <property type="entry name" value="NICOTINATE-NUCLEOTIDE--DIMETHYLBENZIMIDAZOLE PHOSPHORIBOSYLTRANSFERASE"/>
    <property type="match status" value="1"/>
</dbReference>
<dbReference type="CDD" id="cd02439">
    <property type="entry name" value="DMB-PRT_CobT"/>
    <property type="match status" value="1"/>
</dbReference>